<comment type="caution">
    <text evidence="9">The sequence shown here is derived from an EMBL/GenBank/DDBJ whole genome shotgun (WGS) entry which is preliminary data.</text>
</comment>
<dbReference type="EC" id="2.3.2.27" evidence="3"/>
<dbReference type="Gene3D" id="3.30.40.10">
    <property type="entry name" value="Zinc/RING finger domain, C3HC4 (zinc finger)"/>
    <property type="match status" value="1"/>
</dbReference>
<evidence type="ECO:0000256" key="4">
    <source>
        <dbReference type="ARBA" id="ARBA00022679"/>
    </source>
</evidence>
<keyword evidence="4" id="KW-0808">Transferase</keyword>
<dbReference type="EMBL" id="CACTIH010000166">
    <property type="protein sequence ID" value="CAA2955894.1"/>
    <property type="molecule type" value="Genomic_DNA"/>
</dbReference>
<organism evidence="9 10">
    <name type="scientific">Olea europaea subsp. europaea</name>
    <dbReference type="NCBI Taxonomy" id="158383"/>
    <lineage>
        <taxon>Eukaryota</taxon>
        <taxon>Viridiplantae</taxon>
        <taxon>Streptophyta</taxon>
        <taxon>Embryophyta</taxon>
        <taxon>Tracheophyta</taxon>
        <taxon>Spermatophyta</taxon>
        <taxon>Magnoliopsida</taxon>
        <taxon>eudicotyledons</taxon>
        <taxon>Gunneridae</taxon>
        <taxon>Pentapetalae</taxon>
        <taxon>asterids</taxon>
        <taxon>lamiids</taxon>
        <taxon>Lamiales</taxon>
        <taxon>Oleaceae</taxon>
        <taxon>Oleeae</taxon>
        <taxon>Olea</taxon>
    </lineage>
</organism>
<protein>
    <recommendedName>
        <fullName evidence="3">RING-type E3 ubiquitin transferase</fullName>
        <ecNumber evidence="3">2.3.2.27</ecNumber>
    </recommendedName>
</protein>
<dbReference type="InterPro" id="IPR011989">
    <property type="entry name" value="ARM-like"/>
</dbReference>
<dbReference type="PANTHER" id="PTHR45958:SF5">
    <property type="entry name" value="RING-TYPE E3 UBIQUITIN TRANSFERASE"/>
    <property type="match status" value="1"/>
</dbReference>
<dbReference type="SUPFAM" id="SSF57850">
    <property type="entry name" value="RING/U-box"/>
    <property type="match status" value="1"/>
</dbReference>
<keyword evidence="7" id="KW-0175">Coiled coil</keyword>
<dbReference type="PROSITE" id="PS50176">
    <property type="entry name" value="ARM_REPEAT"/>
    <property type="match status" value="1"/>
</dbReference>
<dbReference type="InterPro" id="IPR003613">
    <property type="entry name" value="Ubox_domain"/>
</dbReference>
<dbReference type="InterPro" id="IPR059179">
    <property type="entry name" value="MLKL-like_MCAfunc"/>
</dbReference>
<dbReference type="InterPro" id="IPR013083">
    <property type="entry name" value="Znf_RING/FYVE/PHD"/>
</dbReference>
<dbReference type="InterPro" id="IPR000225">
    <property type="entry name" value="Armadillo"/>
</dbReference>
<evidence type="ECO:0000256" key="5">
    <source>
        <dbReference type="ARBA" id="ARBA00022737"/>
    </source>
</evidence>
<dbReference type="InterPro" id="IPR016024">
    <property type="entry name" value="ARM-type_fold"/>
</dbReference>
<comment type="catalytic activity">
    <reaction evidence="1">
        <text>S-ubiquitinyl-[E2 ubiquitin-conjugating enzyme]-L-cysteine + [acceptor protein]-L-lysine = [E2 ubiquitin-conjugating enzyme]-L-cysteine + N(6)-ubiquitinyl-[acceptor protein]-L-lysine.</text>
        <dbReference type="EC" id="2.3.2.27"/>
    </reaction>
</comment>
<dbReference type="GO" id="GO:0061630">
    <property type="term" value="F:ubiquitin protein ligase activity"/>
    <property type="evidence" value="ECO:0007669"/>
    <property type="project" value="UniProtKB-EC"/>
</dbReference>
<evidence type="ECO:0000313" key="9">
    <source>
        <dbReference type="EMBL" id="CAA2955894.1"/>
    </source>
</evidence>
<dbReference type="Pfam" id="PF04564">
    <property type="entry name" value="U-box"/>
    <property type="match status" value="1"/>
</dbReference>
<keyword evidence="10" id="KW-1185">Reference proteome</keyword>
<feature type="coiled-coil region" evidence="7">
    <location>
        <begin position="186"/>
        <end position="220"/>
    </location>
</feature>
<dbReference type="PROSITE" id="PS51698">
    <property type="entry name" value="U_BOX"/>
    <property type="match status" value="1"/>
</dbReference>
<name>A0A8S0PQS6_OLEEU</name>
<keyword evidence="5" id="KW-0677">Repeat</keyword>
<comment type="pathway">
    <text evidence="2">Protein modification; protein ubiquitination.</text>
</comment>
<dbReference type="Gramene" id="OE9A049956T4">
    <property type="protein sequence ID" value="OE9A049956C4"/>
    <property type="gene ID" value="OE9A049956"/>
</dbReference>
<dbReference type="PANTHER" id="PTHR45958">
    <property type="entry name" value="RING-TYPE E3 UBIQUITIN TRANSFERASE"/>
    <property type="match status" value="1"/>
</dbReference>
<dbReference type="OrthoDB" id="7537227at2759"/>
<dbReference type="AlphaFoldDB" id="A0A8S0PQS6"/>
<dbReference type="SUPFAM" id="SSF48371">
    <property type="entry name" value="ARM repeat"/>
    <property type="match status" value="3"/>
</dbReference>
<evidence type="ECO:0000256" key="6">
    <source>
        <dbReference type="PROSITE-ProRule" id="PRU00259"/>
    </source>
</evidence>
<evidence type="ECO:0000256" key="1">
    <source>
        <dbReference type="ARBA" id="ARBA00000900"/>
    </source>
</evidence>
<gene>
    <name evidence="9" type="ORF">OLEA9_A049956</name>
</gene>
<proteinExistence type="predicted"/>
<dbReference type="InterPro" id="IPR036537">
    <property type="entry name" value="Adaptor_Cbl_N_dom_sf"/>
</dbReference>
<dbReference type="InterPro" id="IPR052608">
    <property type="entry name" value="U-box_domain_protein"/>
</dbReference>
<dbReference type="Gene3D" id="1.25.10.10">
    <property type="entry name" value="Leucine-rich Repeat Variant"/>
    <property type="match status" value="4"/>
</dbReference>
<reference evidence="9 10" key="1">
    <citation type="submission" date="2019-12" db="EMBL/GenBank/DDBJ databases">
        <authorList>
            <person name="Alioto T."/>
            <person name="Alioto T."/>
            <person name="Gomez Garrido J."/>
        </authorList>
    </citation>
    <scope>NUCLEOTIDE SEQUENCE [LARGE SCALE GENOMIC DNA]</scope>
</reference>
<dbReference type="SMART" id="SM00504">
    <property type="entry name" value="Ubox"/>
    <property type="match status" value="1"/>
</dbReference>
<dbReference type="GO" id="GO:0016567">
    <property type="term" value="P:protein ubiquitination"/>
    <property type="evidence" value="ECO:0007669"/>
    <property type="project" value="InterPro"/>
</dbReference>
<dbReference type="Gene3D" id="1.20.930.20">
    <property type="entry name" value="Adaptor protein Cbl, N-terminal domain"/>
    <property type="match status" value="1"/>
</dbReference>
<evidence type="ECO:0000313" key="10">
    <source>
        <dbReference type="Proteomes" id="UP000594638"/>
    </source>
</evidence>
<feature type="domain" description="U-box" evidence="8">
    <location>
        <begin position="253"/>
        <end position="305"/>
    </location>
</feature>
<evidence type="ECO:0000256" key="7">
    <source>
        <dbReference type="SAM" id="Coils"/>
    </source>
</evidence>
<evidence type="ECO:0000256" key="2">
    <source>
        <dbReference type="ARBA" id="ARBA00004906"/>
    </source>
</evidence>
<dbReference type="Proteomes" id="UP000594638">
    <property type="component" value="Unassembled WGS sequence"/>
</dbReference>
<evidence type="ECO:0000256" key="3">
    <source>
        <dbReference type="ARBA" id="ARBA00012483"/>
    </source>
</evidence>
<accession>A0A8S0PQS6</accession>
<dbReference type="GO" id="GO:0007166">
    <property type="term" value="P:cell surface receptor signaling pathway"/>
    <property type="evidence" value="ECO:0007669"/>
    <property type="project" value="InterPro"/>
</dbReference>
<sequence length="952" mass="106596">MDVVTNTSLVPIMELLSQTIEAIIEVAIASKNVLIKEKSFAELSSYLEHTIPLLRELNMKDIRDSEGLENFVEILYHETKVAKQLIEECKERNRFYLFVNSRSIAKRIKDITREITHAMSCIPLASLDISLGIREDIDRLVNNMRNAEFKAGIAEEEILEKIESGIQEWNVDRSYANKLLVSIAEVVGASTDRAALKKELEEFKSEIENLRLRKDKAEAIQMDQIIALLERADAATSLADREKKYLMKRTFLGHTFERSAIEKWLAEQDGHLCPLTSTPLDTSMLRPNKTLRQSIEEWKDRNTMIIIASLKSRLSLGEEEEVLQCLEQLQDLCEEGEMHREWIVLENYIPCLTELLQAKNGDIRKRALDILCLLAKDNDDAKERIARVDNAMESIAKSLGRRIGEGKSAVALLLELSENESVRDWIGNVQGCILLLVTMLSSADNLAAGYAKNILDNLSFSDDNVILMAKNNYFKYLLQLLSSGHEDVKIRMTKTLGEMELTDHNKSSLVEEGVLDLLLVLISRDNLEMRIEAIRALLNLSSLRKNGQEMIRKGGVRPLLDILLCHTSSQSLRELVAAVLVNLSQSTTLQDSGESQVNVLRVLYAMCLSPSGTTVREKLRQFSAVLVLIRLCELDNLHLRANAVKLLYCVTEDNDDAAILEHVERPSIEVLLKVMKTSDDEEEIASAMGIIANLPDPMQISKWLLESGGPPIIFRFLRDGKNIGHRKNKLIENAVGAICHLTVQTNLQSQKKVAEAGIIPLLVQFLEVGTCLTRKRAAISLCQLSVSSPRLSRQIPRHQGFWCFSATPEAGCPVHGGICTVESSFCLIEAGAVKPLVRVLGEPEPGACEAALDALLTLIDSERLQSGSKVLVEANTLPMMIKLISNPPPRLQEKVLSSLERIFRLVEIKQKYGPSAQMPLIDLTQRGNHSLRSLAARILAQLNVLHDQSSYF</sequence>
<evidence type="ECO:0000259" key="8">
    <source>
        <dbReference type="PROSITE" id="PS51698"/>
    </source>
</evidence>
<feature type="repeat" description="ARM" evidence="6">
    <location>
        <begin position="513"/>
        <end position="555"/>
    </location>
</feature>
<dbReference type="CDD" id="cd21037">
    <property type="entry name" value="MLKL_NTD"/>
    <property type="match status" value="1"/>
</dbReference>
<dbReference type="SMART" id="SM00185">
    <property type="entry name" value="ARM"/>
    <property type="match status" value="8"/>
</dbReference>